<dbReference type="GO" id="GO:0008417">
    <property type="term" value="F:fucosyltransferase activity"/>
    <property type="evidence" value="ECO:0007669"/>
    <property type="project" value="InterPro"/>
</dbReference>
<evidence type="ECO:0000256" key="1">
    <source>
        <dbReference type="ARBA" id="ARBA00004922"/>
    </source>
</evidence>
<evidence type="ECO:0000259" key="7">
    <source>
        <dbReference type="Pfam" id="PF18025"/>
    </source>
</evidence>
<evidence type="ECO:0000256" key="5">
    <source>
        <dbReference type="RuleBase" id="RU003832"/>
    </source>
</evidence>
<dbReference type="EC" id="2.4.1.-" evidence="5"/>
<proteinExistence type="inferred from homology"/>
<dbReference type="OrthoDB" id="416387at2759"/>
<feature type="domain" description="Alpha-(1,3)-fucosyltransferase FucT N-terminal" evidence="7">
    <location>
        <begin position="58"/>
        <end position="159"/>
    </location>
</feature>
<comment type="pathway">
    <text evidence="1">Protein modification; protein glycosylation.</text>
</comment>
<evidence type="ECO:0000313" key="8">
    <source>
        <dbReference type="EMBL" id="CAE7656832.1"/>
    </source>
</evidence>
<keyword evidence="5" id="KW-0333">Golgi apparatus</keyword>
<feature type="domain" description="Fucosyltransferase C-terminal" evidence="6">
    <location>
        <begin position="189"/>
        <end position="325"/>
    </location>
</feature>
<evidence type="ECO:0000256" key="3">
    <source>
        <dbReference type="ARBA" id="ARBA00022676"/>
    </source>
</evidence>
<keyword evidence="9" id="KW-1185">Reference proteome</keyword>
<evidence type="ECO:0000256" key="4">
    <source>
        <dbReference type="ARBA" id="ARBA00022679"/>
    </source>
</evidence>
<feature type="non-terminal residue" evidence="8">
    <location>
        <position position="381"/>
    </location>
</feature>
<dbReference type="EMBL" id="CAJNJA010031398">
    <property type="protein sequence ID" value="CAE7656832.1"/>
    <property type="molecule type" value="Genomic_DNA"/>
</dbReference>
<sequence length="381" mass="42873">MVASLSGPAHADVRCSECKVRSCEPACVGRAWSLRRGGSRSRPWPSPGRPGKVDGRLAFLDFWPGFEDNTDRWFSKDWFRTNLRGIQVVEPQDHPDVIMFSLFGRSHVRHLQSGSTSKLVFFTGENVRPPVGRIPLCISFDQLEDVPLSRHARIPLWIFNKEVHTVLQIHEARLRNNVNTTVRNRAGFCSFVASNATMYNAEFRTRFVQILSSKYKEVACGGEVLNNVGGPVRDKMDFLRGYRFNVCFENASHPGYCTEKILHAFASESIPIYWGDPSCSSRGKGMSDFNTRAFISAHDFENTAQLIKHIARVEADPVLFESYLREPILADHWYRRLKDWSGFCSGFRDLLFAECHLGTPRLVPGAPPGQGSCTAAGGERA</sequence>
<dbReference type="PANTHER" id="PTHR11929:SF194">
    <property type="entry name" value="ALPHA-(1,3)-FUCOSYLTRANSFERASE 10"/>
    <property type="match status" value="1"/>
</dbReference>
<dbReference type="InterPro" id="IPR001503">
    <property type="entry name" value="Glyco_trans_10"/>
</dbReference>
<dbReference type="PANTHER" id="PTHR11929">
    <property type="entry name" value="ALPHA- 1,3 -FUCOSYLTRANSFERASE"/>
    <property type="match status" value="1"/>
</dbReference>
<name>A0A812W430_9DINO</name>
<organism evidence="8 9">
    <name type="scientific">Symbiodinium necroappetens</name>
    <dbReference type="NCBI Taxonomy" id="1628268"/>
    <lineage>
        <taxon>Eukaryota</taxon>
        <taxon>Sar</taxon>
        <taxon>Alveolata</taxon>
        <taxon>Dinophyceae</taxon>
        <taxon>Suessiales</taxon>
        <taxon>Symbiodiniaceae</taxon>
        <taxon>Symbiodinium</taxon>
    </lineage>
</organism>
<comment type="similarity">
    <text evidence="2 5">Belongs to the glycosyltransferase 10 family.</text>
</comment>
<dbReference type="InterPro" id="IPR041058">
    <property type="entry name" value="FucT_N"/>
</dbReference>
<gene>
    <name evidence="8" type="primary">fucT</name>
    <name evidence="8" type="ORF">SNEC2469_LOCUS18599</name>
</gene>
<comment type="caution">
    <text evidence="8">The sequence shown here is derived from an EMBL/GenBank/DDBJ whole genome shotgun (WGS) entry which is preliminary data.</text>
</comment>
<dbReference type="UniPathway" id="UPA00378"/>
<dbReference type="Proteomes" id="UP000601435">
    <property type="component" value="Unassembled WGS sequence"/>
</dbReference>
<dbReference type="SUPFAM" id="SSF53756">
    <property type="entry name" value="UDP-Glycosyltransferase/glycogen phosphorylase"/>
    <property type="match status" value="1"/>
</dbReference>
<dbReference type="AlphaFoldDB" id="A0A812W430"/>
<accession>A0A812W430</accession>
<dbReference type="InterPro" id="IPR055270">
    <property type="entry name" value="Glyco_tran_10_C"/>
</dbReference>
<keyword evidence="5" id="KW-0812">Transmembrane</keyword>
<evidence type="ECO:0000256" key="2">
    <source>
        <dbReference type="ARBA" id="ARBA00008919"/>
    </source>
</evidence>
<keyword evidence="4 5" id="KW-0808">Transferase</keyword>
<dbReference type="InterPro" id="IPR038577">
    <property type="entry name" value="GT10-like_C_sf"/>
</dbReference>
<keyword evidence="3 5" id="KW-0328">Glycosyltransferase</keyword>
<protein>
    <recommendedName>
        <fullName evidence="5">Fucosyltransferase</fullName>
        <ecNumber evidence="5">2.4.1.-</ecNumber>
    </recommendedName>
</protein>
<evidence type="ECO:0000313" key="9">
    <source>
        <dbReference type="Proteomes" id="UP000601435"/>
    </source>
</evidence>
<keyword evidence="5" id="KW-0472">Membrane</keyword>
<comment type="subcellular location">
    <subcellularLocation>
        <location evidence="5">Golgi apparatus</location>
        <location evidence="5">Golgi stack membrane</location>
        <topology evidence="5">Single-pass type II membrane protein</topology>
    </subcellularLocation>
</comment>
<reference evidence="8" key="1">
    <citation type="submission" date="2021-02" db="EMBL/GenBank/DDBJ databases">
        <authorList>
            <person name="Dougan E. K."/>
            <person name="Rhodes N."/>
            <person name="Thang M."/>
            <person name="Chan C."/>
        </authorList>
    </citation>
    <scope>NUCLEOTIDE SEQUENCE</scope>
</reference>
<dbReference type="Gene3D" id="3.40.50.11660">
    <property type="entry name" value="Glycosyl transferase family 10, C-terminal domain"/>
    <property type="match status" value="1"/>
</dbReference>
<dbReference type="Pfam" id="PF18025">
    <property type="entry name" value="FucT_N"/>
    <property type="match status" value="1"/>
</dbReference>
<dbReference type="GO" id="GO:0032580">
    <property type="term" value="C:Golgi cisterna membrane"/>
    <property type="evidence" value="ECO:0007669"/>
    <property type="project" value="UniProtKB-SubCell"/>
</dbReference>
<evidence type="ECO:0000259" key="6">
    <source>
        <dbReference type="Pfam" id="PF00852"/>
    </source>
</evidence>
<dbReference type="Pfam" id="PF00852">
    <property type="entry name" value="Glyco_transf_10"/>
    <property type="match status" value="1"/>
</dbReference>